<dbReference type="GO" id="GO:0004312">
    <property type="term" value="F:fatty acid synthase activity"/>
    <property type="evidence" value="ECO:0007669"/>
    <property type="project" value="TreeGrafter"/>
</dbReference>
<dbReference type="InterPro" id="IPR050091">
    <property type="entry name" value="PKS_NRPS_Biosynth_Enz"/>
</dbReference>
<keyword evidence="2" id="KW-0597">Phosphoprotein</keyword>
<keyword evidence="1" id="KW-0596">Phosphopantetheine</keyword>
<gene>
    <name evidence="5" type="ORF">PPSIR1_13380</name>
</gene>
<comment type="caution">
    <text evidence="5">The sequence shown here is derived from an EMBL/GenBank/DDBJ whole genome shotgun (WGS) entry which is preliminary data.</text>
</comment>
<protein>
    <submittedName>
        <fullName evidence="5">AMP-dependent synthetase and ligase</fullName>
    </submittedName>
</protein>
<evidence type="ECO:0000256" key="2">
    <source>
        <dbReference type="ARBA" id="ARBA00022553"/>
    </source>
</evidence>
<sequence length="658" mass="70214">MTRTDAILAHVADSPALHAIHLDEAGQHAWLVSLSSLPAPRVEAIRGMLGGRALHFVDRIPLRANGQVDEDSLRAACVRPFVSPDALLAPAPRDGLEPANTEDEPTERGERAGERAQPEAAAGDFDAVRRRLDRGLGNHRTVPPWFHRWTWVPIGPARDRRSAESIAVVGSSSKADTFMALRPGLRRLGSVADLVQDDAAIAVIFADPRPDERDLIVHLLGLLRELAARPRRLRVAVVLPRDLQYEAPCAAALTHSSRRGIVRGLLRAANRELTGLDARFVELSDPPSSRGAMLELRTLLESLESPHPEPELYLEGDLRMAPRLEQAEPDVSEARAGLLAPGQRLLITGGLGGIGRQVARGLLRHYDARLILVGRRDPADDPELAGALRELQTLGTVHYRAADIRDEGRVAAIIEASEALLGGPLDGAMHLAGSFPARLLADETVEGFEAVVAPKTQGTRVLHRHLPPAAYLAVFGSVAGHFGAAAGAAYSAANSGVRTLCEAIASVRPCVTIGWSNWRDTGLSRGHVEDRDDGFLMIDPEPGFLSLCACLEAGWIDPLVGLDPNEAGVRAVSLGAACPPAAEPIRQPDDVSALGTGSEAVIAAAFAEVLGVDAVGPEDAAETKRGALTKQAATRARARAKGRARAQLRAQRTVERTL</sequence>
<dbReference type="Gene3D" id="3.40.50.720">
    <property type="entry name" value="NAD(P)-binding Rossmann-like Domain"/>
    <property type="match status" value="1"/>
</dbReference>
<evidence type="ECO:0000313" key="5">
    <source>
        <dbReference type="EMBL" id="EDM75639.1"/>
    </source>
</evidence>
<evidence type="ECO:0000313" key="6">
    <source>
        <dbReference type="Proteomes" id="UP000005801"/>
    </source>
</evidence>
<evidence type="ECO:0000256" key="1">
    <source>
        <dbReference type="ARBA" id="ARBA00022450"/>
    </source>
</evidence>
<feature type="region of interest" description="Disordered" evidence="3">
    <location>
        <begin position="88"/>
        <end position="124"/>
    </location>
</feature>
<dbReference type="PANTHER" id="PTHR43775">
    <property type="entry name" value="FATTY ACID SYNTHASE"/>
    <property type="match status" value="1"/>
</dbReference>
<dbReference type="eggNOG" id="COG1028">
    <property type="taxonomic scope" value="Bacteria"/>
</dbReference>
<proteinExistence type="predicted"/>
<organism evidence="5 6">
    <name type="scientific">Plesiocystis pacifica SIR-1</name>
    <dbReference type="NCBI Taxonomy" id="391625"/>
    <lineage>
        <taxon>Bacteria</taxon>
        <taxon>Pseudomonadati</taxon>
        <taxon>Myxococcota</taxon>
        <taxon>Polyangia</taxon>
        <taxon>Nannocystales</taxon>
        <taxon>Nannocystaceae</taxon>
        <taxon>Plesiocystis</taxon>
    </lineage>
</organism>
<evidence type="ECO:0000256" key="3">
    <source>
        <dbReference type="SAM" id="MobiDB-lite"/>
    </source>
</evidence>
<feature type="compositionally biased region" description="Basic and acidic residues" evidence="3">
    <location>
        <begin position="106"/>
        <end position="117"/>
    </location>
</feature>
<dbReference type="SMART" id="SM00822">
    <property type="entry name" value="PKS_KR"/>
    <property type="match status" value="1"/>
</dbReference>
<dbReference type="Pfam" id="PF08659">
    <property type="entry name" value="KR"/>
    <property type="match status" value="1"/>
</dbReference>
<dbReference type="GO" id="GO:0016874">
    <property type="term" value="F:ligase activity"/>
    <property type="evidence" value="ECO:0007669"/>
    <property type="project" value="UniProtKB-KW"/>
</dbReference>
<dbReference type="SUPFAM" id="SSF51735">
    <property type="entry name" value="NAD(P)-binding Rossmann-fold domains"/>
    <property type="match status" value="2"/>
</dbReference>
<dbReference type="STRING" id="391625.PPSIR1_13380"/>
<dbReference type="OrthoDB" id="9803968at2"/>
<keyword evidence="5" id="KW-0436">Ligase</keyword>
<dbReference type="InterPro" id="IPR013968">
    <property type="entry name" value="PKS_KR"/>
</dbReference>
<dbReference type="InterPro" id="IPR036291">
    <property type="entry name" value="NAD(P)-bd_dom_sf"/>
</dbReference>
<reference evidence="5 6" key="1">
    <citation type="submission" date="2007-06" db="EMBL/GenBank/DDBJ databases">
        <authorList>
            <person name="Shimkets L."/>
            <person name="Ferriera S."/>
            <person name="Johnson J."/>
            <person name="Kravitz S."/>
            <person name="Beeson K."/>
            <person name="Sutton G."/>
            <person name="Rogers Y.-H."/>
            <person name="Friedman R."/>
            <person name="Frazier M."/>
            <person name="Venter J.C."/>
        </authorList>
    </citation>
    <scope>NUCLEOTIDE SEQUENCE [LARGE SCALE GENOMIC DNA]</scope>
    <source>
        <strain evidence="5 6">SIR-1</strain>
    </source>
</reference>
<accession>A6GEQ6</accession>
<dbReference type="GO" id="GO:0006633">
    <property type="term" value="P:fatty acid biosynthetic process"/>
    <property type="evidence" value="ECO:0007669"/>
    <property type="project" value="TreeGrafter"/>
</dbReference>
<dbReference type="InterPro" id="IPR057326">
    <property type="entry name" value="KR_dom"/>
</dbReference>
<dbReference type="AlphaFoldDB" id="A6GEQ6"/>
<keyword evidence="6" id="KW-1185">Reference proteome</keyword>
<feature type="domain" description="Ketoreductase" evidence="4">
    <location>
        <begin position="343"/>
        <end position="521"/>
    </location>
</feature>
<evidence type="ECO:0000259" key="4">
    <source>
        <dbReference type="SMART" id="SM00822"/>
    </source>
</evidence>
<dbReference type="PANTHER" id="PTHR43775:SF37">
    <property type="entry name" value="SI:DKEY-61P9.11"/>
    <property type="match status" value="1"/>
</dbReference>
<dbReference type="Proteomes" id="UP000005801">
    <property type="component" value="Unassembled WGS sequence"/>
</dbReference>
<dbReference type="RefSeq" id="WP_006975196.1">
    <property type="nucleotide sequence ID" value="NZ_ABCS01000085.1"/>
</dbReference>
<dbReference type="EMBL" id="ABCS01000085">
    <property type="protein sequence ID" value="EDM75639.1"/>
    <property type="molecule type" value="Genomic_DNA"/>
</dbReference>
<name>A6GEQ6_9BACT</name>